<feature type="domain" description="F-box" evidence="1">
    <location>
        <begin position="4"/>
        <end position="55"/>
    </location>
</feature>
<dbReference type="GeneID" id="9806413"/>
<proteinExistence type="predicted"/>
<comment type="caution">
    <text evidence="2">The sequence shown here is derived from an EMBL/GenBank/DDBJ whole genome shotgun (WGS) entry which is preliminary data.</text>
</comment>
<dbReference type="InterPro" id="IPR012885">
    <property type="entry name" value="F-box_Sdz-33"/>
</dbReference>
<dbReference type="AlphaFoldDB" id="A0A6A5H137"/>
<evidence type="ECO:0000313" key="2">
    <source>
        <dbReference type="EMBL" id="KAF1760343.1"/>
    </source>
</evidence>
<dbReference type="EMBL" id="WUAV01000003">
    <property type="protein sequence ID" value="KAF1760343.1"/>
    <property type="molecule type" value="Genomic_DNA"/>
</dbReference>
<accession>A0A6A5H137</accession>
<protein>
    <recommendedName>
        <fullName evidence="1">F-box domain-containing protein</fullName>
    </recommendedName>
</protein>
<dbReference type="InterPro" id="IPR053222">
    <property type="entry name" value="Zygotic_Embryogenesis-Asso"/>
</dbReference>
<dbReference type="InterPro" id="IPR001810">
    <property type="entry name" value="F-box_dom"/>
</dbReference>
<reference evidence="2 3" key="1">
    <citation type="submission" date="2019-12" db="EMBL/GenBank/DDBJ databases">
        <title>Chromosome-level assembly of the Caenorhabditis remanei genome.</title>
        <authorList>
            <person name="Teterina A.A."/>
            <person name="Willis J.H."/>
            <person name="Phillips P.C."/>
        </authorList>
    </citation>
    <scope>NUCLEOTIDE SEQUENCE [LARGE SCALE GENOMIC DNA]</scope>
    <source>
        <strain evidence="2 3">PX506</strain>
        <tissue evidence="2">Whole organism</tissue>
    </source>
</reference>
<evidence type="ECO:0000313" key="3">
    <source>
        <dbReference type="Proteomes" id="UP000483820"/>
    </source>
</evidence>
<dbReference type="RefSeq" id="XP_003094962.2">
    <property type="nucleotide sequence ID" value="XM_003094914.2"/>
</dbReference>
<organism evidence="2 3">
    <name type="scientific">Caenorhabditis remanei</name>
    <name type="common">Caenorhabditis vulgaris</name>
    <dbReference type="NCBI Taxonomy" id="31234"/>
    <lineage>
        <taxon>Eukaryota</taxon>
        <taxon>Metazoa</taxon>
        <taxon>Ecdysozoa</taxon>
        <taxon>Nematoda</taxon>
        <taxon>Chromadorea</taxon>
        <taxon>Rhabditida</taxon>
        <taxon>Rhabditina</taxon>
        <taxon>Rhabditomorpha</taxon>
        <taxon>Rhabditoidea</taxon>
        <taxon>Rhabditidae</taxon>
        <taxon>Peloderinae</taxon>
        <taxon>Caenorhabditis</taxon>
    </lineage>
</organism>
<evidence type="ECO:0000259" key="1">
    <source>
        <dbReference type="PROSITE" id="PS50181"/>
    </source>
</evidence>
<sequence length="323" mass="37625">MEPILPLFRLPNSVIIEVIKNFHLKQLFAFSLVSTKTKDLVTSLGIKTSNIYIGVSNVLRVSVISGENYLCLNFYDESKYVNGLSPVDITLPVDVCFEYKGKRMQASTPFNFSAWINYIRSIFCFTKPLNIRFYGGCGKYGIELLKDTTGNVNDLFVSPLVTDVMSRTILKHFNTPSRLFLLKNPFEDGCEVQKFFIQNFQFMEYHDVYSLDDMLLVNSEIVRFTHRITHKQFNQFLQHWIRGSNPRLQFMFLIIKKINVASREVNGIRCMEMSEDAKREIRQKHNLPIEVDMVKIKRKDGTSAVIAIEDIEHIFFFRFIVLH</sequence>
<dbReference type="CTD" id="9806413"/>
<dbReference type="Pfam" id="PF07735">
    <property type="entry name" value="FBA_2"/>
    <property type="match status" value="1"/>
</dbReference>
<gene>
    <name evidence="2" type="ORF">GCK72_008592</name>
</gene>
<dbReference type="PROSITE" id="PS50181">
    <property type="entry name" value="FBOX"/>
    <property type="match status" value="1"/>
</dbReference>
<dbReference type="Proteomes" id="UP000483820">
    <property type="component" value="Chromosome III"/>
</dbReference>
<dbReference type="PANTHER" id="PTHR22899:SF0">
    <property type="entry name" value="F-BOX ASSOCIATED DOMAIN-CONTAINING PROTEIN-RELATED"/>
    <property type="match status" value="1"/>
</dbReference>
<dbReference type="Pfam" id="PF00646">
    <property type="entry name" value="F-box"/>
    <property type="match status" value="1"/>
</dbReference>
<dbReference type="PANTHER" id="PTHR22899">
    <property type="entry name" value="CYCLIN-RELATED F-BOX FAMILY"/>
    <property type="match status" value="1"/>
</dbReference>
<dbReference type="KEGG" id="crq:GCK72_008592"/>
<name>A0A6A5H137_CAERE</name>